<dbReference type="STRING" id="1109443.G4TNT4"/>
<dbReference type="Gene3D" id="3.40.50.1240">
    <property type="entry name" value="Phosphoglycerate mutase-like"/>
    <property type="match status" value="1"/>
</dbReference>
<feature type="binding site" evidence="2">
    <location>
        <position position="57"/>
    </location>
    <ligand>
        <name>substrate</name>
    </ligand>
</feature>
<evidence type="ECO:0000256" key="2">
    <source>
        <dbReference type="PIRSR" id="PIRSR613078-2"/>
    </source>
</evidence>
<dbReference type="InterPro" id="IPR051695">
    <property type="entry name" value="Phosphoglycerate_Mutase"/>
</dbReference>
<dbReference type="Pfam" id="PF00300">
    <property type="entry name" value="His_Phos_1"/>
    <property type="match status" value="1"/>
</dbReference>
<protein>
    <recommendedName>
        <fullName evidence="5">Phosphoglycerate mutase</fullName>
    </recommendedName>
</protein>
<reference evidence="3 4" key="1">
    <citation type="journal article" date="2011" name="PLoS Pathog.">
        <title>Endophytic Life Strategies Decoded by Genome and Transcriptome Analyses of the Mutualistic Root Symbiont Piriformospora indica.</title>
        <authorList>
            <person name="Zuccaro A."/>
            <person name="Lahrmann U."/>
            <person name="Guldener U."/>
            <person name="Langen G."/>
            <person name="Pfiffi S."/>
            <person name="Biedenkopf D."/>
            <person name="Wong P."/>
            <person name="Samans B."/>
            <person name="Grimm C."/>
            <person name="Basiewicz M."/>
            <person name="Murat C."/>
            <person name="Martin F."/>
            <person name="Kogel K.H."/>
        </authorList>
    </citation>
    <scope>NUCLEOTIDE SEQUENCE [LARGE SCALE GENOMIC DNA]</scope>
    <source>
        <strain evidence="3 4">DSM 11827</strain>
    </source>
</reference>
<dbReference type="GO" id="GO:0005829">
    <property type="term" value="C:cytosol"/>
    <property type="evidence" value="ECO:0007669"/>
    <property type="project" value="TreeGrafter"/>
</dbReference>
<dbReference type="eggNOG" id="KOG0235">
    <property type="taxonomic scope" value="Eukaryota"/>
</dbReference>
<dbReference type="PANTHER" id="PTHR46517">
    <property type="entry name" value="FRUCTOSE-2,6-BISPHOSPHATASE TIGAR"/>
    <property type="match status" value="1"/>
</dbReference>
<evidence type="ECO:0000313" key="4">
    <source>
        <dbReference type="Proteomes" id="UP000007148"/>
    </source>
</evidence>
<dbReference type="SUPFAM" id="SSF53254">
    <property type="entry name" value="Phosphoglycerate mutase-like"/>
    <property type="match status" value="1"/>
</dbReference>
<dbReference type="CDD" id="cd07067">
    <property type="entry name" value="HP_PGM_like"/>
    <property type="match status" value="1"/>
</dbReference>
<dbReference type="PANTHER" id="PTHR46517:SF1">
    <property type="entry name" value="FRUCTOSE-2,6-BISPHOSPHATASE TIGAR"/>
    <property type="match status" value="1"/>
</dbReference>
<evidence type="ECO:0000313" key="3">
    <source>
        <dbReference type="EMBL" id="CCA72977.1"/>
    </source>
</evidence>
<dbReference type="AlphaFoldDB" id="G4TNT4"/>
<comment type="caution">
    <text evidence="3">The sequence shown here is derived from an EMBL/GenBank/DDBJ whole genome shotgun (WGS) entry which is preliminary data.</text>
</comment>
<proteinExistence type="predicted"/>
<dbReference type="Proteomes" id="UP000007148">
    <property type="component" value="Unassembled WGS sequence"/>
</dbReference>
<evidence type="ECO:0008006" key="5">
    <source>
        <dbReference type="Google" id="ProtNLM"/>
    </source>
</evidence>
<sequence>MLVTFIRHGESTDNLRPVWAGWLDAPLSNHGMNQARALGEHWATTPITAVYCSDLKRAHTTAQQLVAPRNAATASELAPGVVPITLVVNPLLREQNFGVAENKPWAAHKPTSAHETEEEVYYSIYTRHEKFPEGESLDDLAERAEKALDETVWPHVQQILDDKGPGLGKDNHIVIVSHGLAISELVAALLRRSPIPPPIGVSYRGLQNTAWTQLEITIEHRPPPNEAEKEVSSIHLVSANNHPHLARVKRQAGGIGSAAHDEKQTSIRDFFGGATTTSQSSSSL</sequence>
<dbReference type="FunCoup" id="G4TNT4">
    <property type="interactions" value="267"/>
</dbReference>
<dbReference type="SMART" id="SM00855">
    <property type="entry name" value="PGAM"/>
    <property type="match status" value="1"/>
</dbReference>
<dbReference type="InParanoid" id="G4TNT4"/>
<evidence type="ECO:0000256" key="1">
    <source>
        <dbReference type="ARBA" id="ARBA00022801"/>
    </source>
</evidence>
<keyword evidence="1" id="KW-0378">Hydrolase</keyword>
<name>G4TNT4_SERID</name>
<dbReference type="EMBL" id="CAFZ01000194">
    <property type="protein sequence ID" value="CCA72977.1"/>
    <property type="molecule type" value="Genomic_DNA"/>
</dbReference>
<dbReference type="GO" id="GO:0045820">
    <property type="term" value="P:negative regulation of glycolytic process"/>
    <property type="evidence" value="ECO:0007669"/>
    <property type="project" value="TreeGrafter"/>
</dbReference>
<dbReference type="OrthoDB" id="354304at2759"/>
<dbReference type="GO" id="GO:0043456">
    <property type="term" value="P:regulation of pentose-phosphate shunt"/>
    <property type="evidence" value="ECO:0007669"/>
    <property type="project" value="TreeGrafter"/>
</dbReference>
<dbReference type="GO" id="GO:0004331">
    <property type="term" value="F:fructose-2,6-bisphosphate 2-phosphatase activity"/>
    <property type="evidence" value="ECO:0007669"/>
    <property type="project" value="TreeGrafter"/>
</dbReference>
<dbReference type="HOGENOM" id="CLU_033323_0_1_1"/>
<gene>
    <name evidence="3" type="ORF">PIIN_06932</name>
</gene>
<dbReference type="InterPro" id="IPR029033">
    <property type="entry name" value="His_PPase_superfam"/>
</dbReference>
<organism evidence="3 4">
    <name type="scientific">Serendipita indica (strain DSM 11827)</name>
    <name type="common">Root endophyte fungus</name>
    <name type="synonym">Piriformospora indica</name>
    <dbReference type="NCBI Taxonomy" id="1109443"/>
    <lineage>
        <taxon>Eukaryota</taxon>
        <taxon>Fungi</taxon>
        <taxon>Dikarya</taxon>
        <taxon>Basidiomycota</taxon>
        <taxon>Agaricomycotina</taxon>
        <taxon>Agaricomycetes</taxon>
        <taxon>Sebacinales</taxon>
        <taxon>Serendipitaceae</taxon>
        <taxon>Serendipita</taxon>
    </lineage>
</organism>
<feature type="binding site" evidence="2">
    <location>
        <begin position="7"/>
        <end position="14"/>
    </location>
    <ligand>
        <name>substrate</name>
    </ligand>
</feature>
<accession>G4TNT4</accession>
<dbReference type="OMA" id="DFNRHEH"/>
<keyword evidence="4" id="KW-1185">Reference proteome</keyword>
<dbReference type="InterPro" id="IPR013078">
    <property type="entry name" value="His_Pase_superF_clade-1"/>
</dbReference>